<evidence type="ECO:0000256" key="1">
    <source>
        <dbReference type="ARBA" id="ARBA00004651"/>
    </source>
</evidence>
<organism evidence="9 10">
    <name type="scientific">Rhodothalassium salexigens DSM 2132</name>
    <dbReference type="NCBI Taxonomy" id="1188247"/>
    <lineage>
        <taxon>Bacteria</taxon>
        <taxon>Pseudomonadati</taxon>
        <taxon>Pseudomonadota</taxon>
        <taxon>Alphaproteobacteria</taxon>
        <taxon>Rhodothalassiales</taxon>
        <taxon>Rhodothalassiaceae</taxon>
        <taxon>Rhodothalassium</taxon>
    </lineage>
</organism>
<dbReference type="InterPro" id="IPR000060">
    <property type="entry name" value="BCCT_transptr"/>
</dbReference>
<feature type="transmembrane region" description="Helical" evidence="8">
    <location>
        <begin position="345"/>
        <end position="364"/>
    </location>
</feature>
<proteinExistence type="inferred from homology"/>
<dbReference type="PROSITE" id="PS01303">
    <property type="entry name" value="BCCT"/>
    <property type="match status" value="1"/>
</dbReference>
<name>A0A4R2PGS6_RHOSA</name>
<comment type="similarity">
    <text evidence="2">Belongs to the BCCT transporter (TC 2.A.15) family.</text>
</comment>
<dbReference type="AlphaFoldDB" id="A0A4R2PGS6"/>
<feature type="transmembrane region" description="Helical" evidence="8">
    <location>
        <begin position="12"/>
        <end position="31"/>
    </location>
</feature>
<evidence type="ECO:0000313" key="10">
    <source>
        <dbReference type="Proteomes" id="UP000295399"/>
    </source>
</evidence>
<evidence type="ECO:0000256" key="2">
    <source>
        <dbReference type="ARBA" id="ARBA00005658"/>
    </source>
</evidence>
<feature type="transmembrane region" description="Helical" evidence="8">
    <location>
        <begin position="399"/>
        <end position="418"/>
    </location>
</feature>
<accession>A0A4R2PGS6</accession>
<dbReference type="PANTHER" id="PTHR30047:SF7">
    <property type="entry name" value="HIGH-AFFINITY CHOLINE TRANSPORT PROTEIN"/>
    <property type="match status" value="1"/>
</dbReference>
<dbReference type="FunCoup" id="A0A4R2PGS6">
    <property type="interactions" value="102"/>
</dbReference>
<feature type="transmembrane region" description="Helical" evidence="8">
    <location>
        <begin position="139"/>
        <end position="162"/>
    </location>
</feature>
<evidence type="ECO:0000313" key="9">
    <source>
        <dbReference type="EMBL" id="TCP34427.1"/>
    </source>
</evidence>
<feature type="transmembrane region" description="Helical" evidence="8">
    <location>
        <begin position="90"/>
        <end position="111"/>
    </location>
</feature>
<feature type="transmembrane region" description="Helical" evidence="8">
    <location>
        <begin position="51"/>
        <end position="69"/>
    </location>
</feature>
<dbReference type="OrthoDB" id="9775735at2"/>
<dbReference type="GO" id="GO:0022857">
    <property type="term" value="F:transmembrane transporter activity"/>
    <property type="evidence" value="ECO:0007669"/>
    <property type="project" value="InterPro"/>
</dbReference>
<feature type="transmembrane region" description="Helical" evidence="8">
    <location>
        <begin position="261"/>
        <end position="285"/>
    </location>
</feature>
<dbReference type="NCBIfam" id="TIGR00842">
    <property type="entry name" value="bcct"/>
    <property type="match status" value="1"/>
</dbReference>
<keyword evidence="5 8" id="KW-0812">Transmembrane</keyword>
<comment type="caution">
    <text evidence="9">The sequence shown here is derived from an EMBL/GenBank/DDBJ whole genome shotgun (WGS) entry which is preliminary data.</text>
</comment>
<dbReference type="RefSeq" id="WP_132708363.1">
    <property type="nucleotide sequence ID" value="NZ_JACIGF010000005.1"/>
</dbReference>
<evidence type="ECO:0000256" key="3">
    <source>
        <dbReference type="ARBA" id="ARBA00022448"/>
    </source>
</evidence>
<gene>
    <name evidence="9" type="ORF">EV659_10552</name>
</gene>
<keyword evidence="6 8" id="KW-1133">Transmembrane helix</keyword>
<comment type="subcellular location">
    <subcellularLocation>
        <location evidence="1">Cell membrane</location>
        <topology evidence="1">Multi-pass membrane protein</topology>
    </subcellularLocation>
</comment>
<evidence type="ECO:0000256" key="5">
    <source>
        <dbReference type="ARBA" id="ARBA00022692"/>
    </source>
</evidence>
<dbReference type="Proteomes" id="UP000295399">
    <property type="component" value="Unassembled WGS sequence"/>
</dbReference>
<sequence length="654" mass="70978">MADDRDPQINPPVFFVSAGLILTLAGLGVAFGADAEPVLTHALDWITDTFGWFYLLSVAGFLVFVLYLGMSRHGHIRLGPDNSEPEYGHLSWFAMLFSAGMGIGLLFFGVAEPVMHFVEPPEGAGGTVDAAREAMKLTFFHYGIHAWAIYIVVGLSLAYFAFRHDLPLTIRSALYPLLGKRIHGRIGHAVDIFAVLGTMFGVATSLGVGVMQVNAGLAHLFGIPDNTTMQIVLIAGITGLATISVVMGLDGGIKRLSELNLLFALGLLLFVMVVGPTEFILQTFVENTGTYLSDLADLTFQLYAYEPNDWVGGWTLFYWGWWIAWSPFVGMFIARISRGRTIREFVMGVLFVPVGFTFLWLTVFGDTALSIELSGNGGAISAAARDNMPTAMFVMLEELPLSSISAGLSTALVITFFVTSSDSGSLVIDMITSGGSAEPPVWQRVFWAVSEGVVAAALLLAGGLVALQSAAIGSALPFTVVIIAICFSLLKGLRMEAAAKRVTRSTPPRVPISGASATWQTRLRNIVRHYSRDAVARFLADTAQPALDAVAKEVRASGMTADVTHTDGRVRLDVRHGEQDDFVYEIRTRGYRTPSFAFPEMPSGGGTSRLHYRAEVYLQTGPEHYDVMGYSKDQVIADILSQYDKHMHVLHLAV</sequence>
<feature type="transmembrane region" description="Helical" evidence="8">
    <location>
        <begin position="316"/>
        <end position="333"/>
    </location>
</feature>
<evidence type="ECO:0000256" key="8">
    <source>
        <dbReference type="SAM" id="Phobius"/>
    </source>
</evidence>
<feature type="transmembrane region" description="Helical" evidence="8">
    <location>
        <begin position="471"/>
        <end position="490"/>
    </location>
</feature>
<keyword evidence="3" id="KW-0813">Transport</keyword>
<evidence type="ECO:0000256" key="7">
    <source>
        <dbReference type="ARBA" id="ARBA00023136"/>
    </source>
</evidence>
<dbReference type="NCBIfam" id="NF007399">
    <property type="entry name" value="PRK09928.1"/>
    <property type="match status" value="1"/>
</dbReference>
<dbReference type="GO" id="GO:0005886">
    <property type="term" value="C:plasma membrane"/>
    <property type="evidence" value="ECO:0007669"/>
    <property type="project" value="UniProtKB-SubCell"/>
</dbReference>
<evidence type="ECO:0000256" key="4">
    <source>
        <dbReference type="ARBA" id="ARBA00022475"/>
    </source>
</evidence>
<feature type="transmembrane region" description="Helical" evidence="8">
    <location>
        <begin position="231"/>
        <end position="249"/>
    </location>
</feature>
<keyword evidence="10" id="KW-1185">Reference proteome</keyword>
<feature type="transmembrane region" description="Helical" evidence="8">
    <location>
        <begin position="189"/>
        <end position="211"/>
    </location>
</feature>
<keyword evidence="4" id="KW-1003">Cell membrane</keyword>
<evidence type="ECO:0000256" key="6">
    <source>
        <dbReference type="ARBA" id="ARBA00022989"/>
    </source>
</evidence>
<dbReference type="InParanoid" id="A0A4R2PGS6"/>
<reference evidence="9 10" key="1">
    <citation type="submission" date="2019-03" db="EMBL/GenBank/DDBJ databases">
        <title>Genomic Encyclopedia of Type Strains, Phase IV (KMG-IV): sequencing the most valuable type-strain genomes for metagenomic binning, comparative biology and taxonomic classification.</title>
        <authorList>
            <person name="Goeker M."/>
        </authorList>
    </citation>
    <scope>NUCLEOTIDE SEQUENCE [LARGE SCALE GENOMIC DNA]</scope>
    <source>
        <strain evidence="9 10">DSM 2132</strain>
    </source>
</reference>
<dbReference type="EMBL" id="SLXO01000005">
    <property type="protein sequence ID" value="TCP34427.1"/>
    <property type="molecule type" value="Genomic_DNA"/>
</dbReference>
<dbReference type="InterPro" id="IPR018093">
    <property type="entry name" value="BCCT_CS"/>
</dbReference>
<protein>
    <submittedName>
        <fullName evidence="9">Choline/glycine/proline betaine transport protein</fullName>
    </submittedName>
</protein>
<dbReference type="Pfam" id="PF02028">
    <property type="entry name" value="BCCT"/>
    <property type="match status" value="1"/>
</dbReference>
<dbReference type="PANTHER" id="PTHR30047">
    <property type="entry name" value="HIGH-AFFINITY CHOLINE TRANSPORT PROTEIN-RELATED"/>
    <property type="match status" value="1"/>
</dbReference>
<keyword evidence="7 8" id="KW-0472">Membrane</keyword>
<feature type="transmembrane region" description="Helical" evidence="8">
    <location>
        <begin position="445"/>
        <end position="465"/>
    </location>
</feature>